<evidence type="ECO:0000313" key="1">
    <source>
        <dbReference type="EMBL" id="TDP12059.1"/>
    </source>
</evidence>
<protein>
    <submittedName>
        <fullName evidence="1">Uncharacterized protein</fullName>
    </submittedName>
</protein>
<name>A0A4R6NA92_9BURK</name>
<gene>
    <name evidence="1" type="ORF">DFR39_102447</name>
</gene>
<dbReference type="Proteomes" id="UP000295357">
    <property type="component" value="Unassembled WGS sequence"/>
</dbReference>
<dbReference type="AlphaFoldDB" id="A0A4R6NA92"/>
<comment type="caution">
    <text evidence="1">The sequence shown here is derived from an EMBL/GenBank/DDBJ whole genome shotgun (WGS) entry which is preliminary data.</text>
</comment>
<accession>A0A4R6NA92</accession>
<reference evidence="1 2" key="1">
    <citation type="submission" date="2019-03" db="EMBL/GenBank/DDBJ databases">
        <title>Genomic Encyclopedia of Type Strains, Phase IV (KMG-IV): sequencing the most valuable type-strain genomes for metagenomic binning, comparative biology and taxonomic classification.</title>
        <authorList>
            <person name="Goeker M."/>
        </authorList>
    </citation>
    <scope>NUCLEOTIDE SEQUENCE [LARGE SCALE GENOMIC DNA]</scope>
    <source>
        <strain evidence="1 2">DSM 25082</strain>
    </source>
</reference>
<sequence length="60" mass="7287">MTPRYEGRSFLRNDLRRRWADYFANPALNRTRYGKRRKPRLRHMVHHLSLGLRRSPPQAG</sequence>
<proteinExistence type="predicted"/>
<keyword evidence="2" id="KW-1185">Reference proteome</keyword>
<evidence type="ECO:0000313" key="2">
    <source>
        <dbReference type="Proteomes" id="UP000295357"/>
    </source>
</evidence>
<dbReference type="EMBL" id="SNXE01000002">
    <property type="protein sequence ID" value="TDP12059.1"/>
    <property type="molecule type" value="Genomic_DNA"/>
</dbReference>
<organism evidence="1 2">
    <name type="scientific">Roseateles asaccharophilus</name>
    <dbReference type="NCBI Taxonomy" id="582607"/>
    <lineage>
        <taxon>Bacteria</taxon>
        <taxon>Pseudomonadati</taxon>
        <taxon>Pseudomonadota</taxon>
        <taxon>Betaproteobacteria</taxon>
        <taxon>Burkholderiales</taxon>
        <taxon>Sphaerotilaceae</taxon>
        <taxon>Roseateles</taxon>
    </lineage>
</organism>